<evidence type="ECO:0000256" key="5">
    <source>
        <dbReference type="ARBA" id="ARBA00023136"/>
    </source>
</evidence>
<evidence type="ECO:0000256" key="6">
    <source>
        <dbReference type="SAM" id="Phobius"/>
    </source>
</evidence>
<dbReference type="RefSeq" id="WP_132435620.1">
    <property type="nucleotide sequence ID" value="NZ_SLWK01000026.1"/>
</dbReference>
<sequence>MDKKINFKKSTIYHDLETQFWLRTLAFTIDNIIIRTFIIPFLFWGLSFLFDISYIGKLTLPFTHSFSLDFKNITSISISIYLIVFIIYSSILESSKLKGTIGKWFLRFKVLDYEYKRITFVKALFRNFLKIISIFSVIGVSLIDMTKRRQGLHDIMVKTILTRKRI</sequence>
<evidence type="ECO:0000256" key="2">
    <source>
        <dbReference type="ARBA" id="ARBA00022475"/>
    </source>
</evidence>
<keyword evidence="5 6" id="KW-0472">Membrane</keyword>
<reference evidence="8 9" key="1">
    <citation type="submission" date="2019-03" db="EMBL/GenBank/DDBJ databases">
        <title>Genomic Encyclopedia of Type Strains, Phase IV (KMG-IV): sequencing the most valuable type-strain genomes for metagenomic binning, comparative biology and taxonomic classification.</title>
        <authorList>
            <person name="Goeker M."/>
        </authorList>
    </citation>
    <scope>NUCLEOTIDE SEQUENCE [LARGE SCALE GENOMIC DNA]</scope>
    <source>
        <strain evidence="8 9">DSM 24179</strain>
    </source>
</reference>
<feature type="transmembrane region" description="Helical" evidence="6">
    <location>
        <begin position="70"/>
        <end position="88"/>
    </location>
</feature>
<evidence type="ECO:0000256" key="1">
    <source>
        <dbReference type="ARBA" id="ARBA00004651"/>
    </source>
</evidence>
<dbReference type="OrthoDB" id="9793824at2"/>
<feature type="transmembrane region" description="Helical" evidence="6">
    <location>
        <begin position="32"/>
        <end position="50"/>
    </location>
</feature>
<keyword evidence="2" id="KW-1003">Cell membrane</keyword>
<feature type="domain" description="RDD" evidence="7">
    <location>
        <begin position="19"/>
        <end position="157"/>
    </location>
</feature>
<dbReference type="GO" id="GO:0005886">
    <property type="term" value="C:plasma membrane"/>
    <property type="evidence" value="ECO:0007669"/>
    <property type="project" value="UniProtKB-SubCell"/>
</dbReference>
<gene>
    <name evidence="8" type="ORF">EV194_1261</name>
</gene>
<dbReference type="PANTHER" id="PTHR36115">
    <property type="entry name" value="PROLINE-RICH ANTIGEN HOMOLOG-RELATED"/>
    <property type="match status" value="1"/>
</dbReference>
<comment type="caution">
    <text evidence="8">The sequence shown here is derived from an EMBL/GenBank/DDBJ whole genome shotgun (WGS) entry which is preliminary data.</text>
</comment>
<protein>
    <submittedName>
        <fullName evidence="8">Putative RDD family membrane protein YckC</fullName>
    </submittedName>
</protein>
<keyword evidence="3 6" id="KW-0812">Transmembrane</keyword>
<evidence type="ECO:0000259" key="7">
    <source>
        <dbReference type="Pfam" id="PF06271"/>
    </source>
</evidence>
<keyword evidence="9" id="KW-1185">Reference proteome</keyword>
<proteinExistence type="predicted"/>
<keyword evidence="4 6" id="KW-1133">Transmembrane helix</keyword>
<evidence type="ECO:0000313" key="9">
    <source>
        <dbReference type="Proteomes" id="UP000295221"/>
    </source>
</evidence>
<comment type="subcellular location">
    <subcellularLocation>
        <location evidence="1">Cell membrane</location>
        <topology evidence="1">Multi-pass membrane protein</topology>
    </subcellularLocation>
</comment>
<evidence type="ECO:0000313" key="8">
    <source>
        <dbReference type="EMBL" id="TCO02190.1"/>
    </source>
</evidence>
<feature type="transmembrane region" description="Helical" evidence="6">
    <location>
        <begin position="124"/>
        <end position="143"/>
    </location>
</feature>
<dbReference type="EMBL" id="SLWK01000026">
    <property type="protein sequence ID" value="TCO02190.1"/>
    <property type="molecule type" value="Genomic_DNA"/>
</dbReference>
<organism evidence="8 9">
    <name type="scientific">Natronoflexus pectinivorans</name>
    <dbReference type="NCBI Taxonomy" id="682526"/>
    <lineage>
        <taxon>Bacteria</taxon>
        <taxon>Pseudomonadati</taxon>
        <taxon>Bacteroidota</taxon>
        <taxon>Bacteroidia</taxon>
        <taxon>Marinilabiliales</taxon>
        <taxon>Marinilabiliaceae</taxon>
        <taxon>Natronoflexus</taxon>
    </lineage>
</organism>
<evidence type="ECO:0000256" key="3">
    <source>
        <dbReference type="ARBA" id="ARBA00022692"/>
    </source>
</evidence>
<dbReference type="Pfam" id="PF06271">
    <property type="entry name" value="RDD"/>
    <property type="match status" value="1"/>
</dbReference>
<dbReference type="PANTHER" id="PTHR36115:SF4">
    <property type="entry name" value="MEMBRANE PROTEIN"/>
    <property type="match status" value="1"/>
</dbReference>
<dbReference type="InterPro" id="IPR010432">
    <property type="entry name" value="RDD"/>
</dbReference>
<name>A0A4R2G3T6_9BACT</name>
<dbReference type="AlphaFoldDB" id="A0A4R2G3T6"/>
<dbReference type="Proteomes" id="UP000295221">
    <property type="component" value="Unassembled WGS sequence"/>
</dbReference>
<accession>A0A4R2G3T6</accession>
<dbReference type="InterPro" id="IPR051791">
    <property type="entry name" value="Pra-immunoreactive"/>
</dbReference>
<evidence type="ECO:0000256" key="4">
    <source>
        <dbReference type="ARBA" id="ARBA00022989"/>
    </source>
</evidence>